<keyword evidence="2" id="KW-1185">Reference proteome</keyword>
<sequence length="211" mass="25537">MGSNFSAVIEHNLRNKNSLEKFLEDLISRTDLFPTIHKLTNHENDQWEWIRELDIPISFGIQMTSWVKDLKRKVEEAKLQKRYKYSNVWEELISEDRLELSGPDSILEMKFNIHILELYSYIRWRSFLMDMETQSILRNVCKELCSYFDTNYCIYMSDEFCATDSIYEGKSMSQYREELMRRFGQSKQTIDDMYIKLEDSWTTEGYFIEYF</sequence>
<dbReference type="AlphaFoldDB" id="A0A2R5F3D4"/>
<proteinExistence type="predicted"/>
<comment type="caution">
    <text evidence="1">The sequence shown here is derived from an EMBL/GenBank/DDBJ whole genome shotgun (WGS) entry which is preliminary data.</text>
</comment>
<dbReference type="RefSeq" id="WP_108994934.1">
    <property type="nucleotide sequence ID" value="NZ_BDQX01000324.1"/>
</dbReference>
<evidence type="ECO:0000313" key="2">
    <source>
        <dbReference type="Proteomes" id="UP000245202"/>
    </source>
</evidence>
<protein>
    <submittedName>
        <fullName evidence="1">Uncharacterized protein</fullName>
    </submittedName>
</protein>
<dbReference type="Proteomes" id="UP000245202">
    <property type="component" value="Unassembled WGS sequence"/>
</dbReference>
<evidence type="ECO:0000313" key="1">
    <source>
        <dbReference type="EMBL" id="GBG10434.1"/>
    </source>
</evidence>
<gene>
    <name evidence="1" type="ORF">PAT3040_05167</name>
</gene>
<dbReference type="EMBL" id="BDQX01000324">
    <property type="protein sequence ID" value="GBG10434.1"/>
    <property type="molecule type" value="Genomic_DNA"/>
</dbReference>
<name>A0A2R5F3D4_9BACL</name>
<organism evidence="1 2">
    <name type="scientific">Paenibacillus agaridevorans</name>
    <dbReference type="NCBI Taxonomy" id="171404"/>
    <lineage>
        <taxon>Bacteria</taxon>
        <taxon>Bacillati</taxon>
        <taxon>Bacillota</taxon>
        <taxon>Bacilli</taxon>
        <taxon>Bacillales</taxon>
        <taxon>Paenibacillaceae</taxon>
        <taxon>Paenibacillus</taxon>
    </lineage>
</organism>
<reference evidence="1 2" key="1">
    <citation type="submission" date="2017-08" db="EMBL/GenBank/DDBJ databases">
        <title>Substantial Increase in Enzyme Production by Combined Drug-Resistance Mutations in Paenibacillus agaridevorans.</title>
        <authorList>
            <person name="Tanaka Y."/>
            <person name="Funane K."/>
            <person name="Hosaka T."/>
            <person name="Shiwa Y."/>
            <person name="Fujita N."/>
            <person name="Miyazaki T."/>
            <person name="Yoshikawa H."/>
            <person name="Murakami K."/>
            <person name="Kasahara K."/>
            <person name="Inaoka T."/>
            <person name="Hiraga Y."/>
            <person name="Ochi K."/>
        </authorList>
    </citation>
    <scope>NUCLEOTIDE SEQUENCE [LARGE SCALE GENOMIC DNA]</scope>
    <source>
        <strain evidence="1 2">T-3040</strain>
    </source>
</reference>
<accession>A0A2R5F3D4</accession>